<dbReference type="Proteomes" id="UP000760860">
    <property type="component" value="Unassembled WGS sequence"/>
</dbReference>
<evidence type="ECO:0000313" key="8">
    <source>
        <dbReference type="Proteomes" id="UP000251314"/>
    </source>
</evidence>
<dbReference type="Proteomes" id="UP000697107">
    <property type="component" value="Unassembled WGS sequence"/>
</dbReference>
<dbReference type="Proteomes" id="UP000774804">
    <property type="component" value="Unassembled WGS sequence"/>
</dbReference>
<organism evidence="7 8">
    <name type="scientific">Phytophthora cactorum</name>
    <dbReference type="NCBI Taxonomy" id="29920"/>
    <lineage>
        <taxon>Eukaryota</taxon>
        <taxon>Sar</taxon>
        <taxon>Stramenopiles</taxon>
        <taxon>Oomycota</taxon>
        <taxon>Peronosporomycetes</taxon>
        <taxon>Peronosporales</taxon>
        <taxon>Peronosporaceae</taxon>
        <taxon>Phytophthora</taxon>
    </lineage>
</organism>
<evidence type="ECO:0000313" key="5">
    <source>
        <dbReference type="EMBL" id="KAG2962237.1"/>
    </source>
</evidence>
<dbReference type="EMBL" id="RCMG01001139">
    <property type="protein sequence ID" value="KAG2835238.1"/>
    <property type="molecule type" value="Genomic_DNA"/>
</dbReference>
<feature type="chain" id="PRO_5044073246" evidence="1">
    <location>
        <begin position="21"/>
        <end position="158"/>
    </location>
</feature>
<name>A0A329SCW5_9STRA</name>
<evidence type="ECO:0000313" key="4">
    <source>
        <dbReference type="EMBL" id="KAG2908257.1"/>
    </source>
</evidence>
<dbReference type="EMBL" id="RCMV01001617">
    <property type="protein sequence ID" value="KAG3207864.1"/>
    <property type="molecule type" value="Genomic_DNA"/>
</dbReference>
<gene>
    <name evidence="7" type="ORF">PC110_g9201</name>
    <name evidence="2" type="ORF">PC113_g20249</name>
    <name evidence="3" type="ORF">PC115_g21381</name>
    <name evidence="4" type="ORF">PC117_g19991</name>
    <name evidence="5" type="ORF">PC118_g21531</name>
    <name evidence="6" type="ORF">PC129_g21098</name>
</gene>
<evidence type="ECO:0000313" key="3">
    <source>
        <dbReference type="EMBL" id="KAG2884292.1"/>
    </source>
</evidence>
<dbReference type="Proteomes" id="UP000736787">
    <property type="component" value="Unassembled WGS sequence"/>
</dbReference>
<evidence type="ECO:0000313" key="6">
    <source>
        <dbReference type="EMBL" id="KAG3207864.1"/>
    </source>
</evidence>
<sequence length="158" mass="17120">MNSFVKILGLLLVATMSVASAKMQVWVYAGAYLGADRWSMKFSTTQKCYTFSSCLDDDSVGADWEGIDASAVVFYEKEQCQGSKLISRTFPKGQVMFSFDKGAKSFMVWSDGMYATKGIELECLERATVNATNASDSSAALDDVALPSNDTNLPIASP</sequence>
<evidence type="ECO:0000313" key="2">
    <source>
        <dbReference type="EMBL" id="KAG2835238.1"/>
    </source>
</evidence>
<keyword evidence="1" id="KW-0732">Signal</keyword>
<dbReference type="VEuPathDB" id="FungiDB:PC110_g9201"/>
<accession>A0A329SCW5</accession>
<reference evidence="2" key="2">
    <citation type="submission" date="2018-10" db="EMBL/GenBank/DDBJ databases">
        <title>Effector identification in a new, highly contiguous assembly of the strawberry crown rot pathogen Phytophthora cactorum.</title>
        <authorList>
            <person name="Armitage A.D."/>
            <person name="Nellist C.F."/>
            <person name="Bates H."/>
            <person name="Vickerstaff R.J."/>
            <person name="Harrison R.J."/>
        </authorList>
    </citation>
    <scope>NUCLEOTIDE SEQUENCE</scope>
    <source>
        <strain evidence="2">15-7</strain>
        <strain evidence="3">4032</strain>
        <strain evidence="4">4040</strain>
        <strain evidence="5">P415</strain>
        <strain evidence="6">P421</strain>
    </source>
</reference>
<dbReference type="Proteomes" id="UP000251314">
    <property type="component" value="Unassembled WGS sequence"/>
</dbReference>
<evidence type="ECO:0000256" key="1">
    <source>
        <dbReference type="SAM" id="SignalP"/>
    </source>
</evidence>
<protein>
    <submittedName>
        <fullName evidence="7">Uncharacterized protein</fullName>
    </submittedName>
</protein>
<feature type="signal peptide" evidence="1">
    <location>
        <begin position="1"/>
        <end position="20"/>
    </location>
</feature>
<reference evidence="7 8" key="1">
    <citation type="submission" date="2018-01" db="EMBL/GenBank/DDBJ databases">
        <title>Draft genome of the strawberry crown rot pathogen Phytophthora cactorum.</title>
        <authorList>
            <person name="Armitage A.D."/>
            <person name="Lysoe E."/>
            <person name="Nellist C.F."/>
            <person name="Harrison R.J."/>
            <person name="Brurberg M.B."/>
        </authorList>
    </citation>
    <scope>NUCLEOTIDE SEQUENCE [LARGE SCALE GENOMIC DNA]</scope>
    <source>
        <strain evidence="7 8">10300</strain>
    </source>
</reference>
<evidence type="ECO:0000313" key="7">
    <source>
        <dbReference type="EMBL" id="RAW34490.1"/>
    </source>
</evidence>
<proteinExistence type="predicted"/>
<keyword evidence="8" id="KW-1185">Reference proteome</keyword>
<dbReference type="EMBL" id="RCMK01000903">
    <property type="protein sequence ID" value="KAG2908257.1"/>
    <property type="molecule type" value="Genomic_DNA"/>
</dbReference>
<dbReference type="EMBL" id="RCMI01001507">
    <property type="protein sequence ID" value="KAG2884292.1"/>
    <property type="molecule type" value="Genomic_DNA"/>
</dbReference>
<dbReference type="EMBL" id="RCML01001486">
    <property type="protein sequence ID" value="KAG2962237.1"/>
    <property type="molecule type" value="Genomic_DNA"/>
</dbReference>
<dbReference type="Proteomes" id="UP000735874">
    <property type="component" value="Unassembled WGS sequence"/>
</dbReference>
<dbReference type="OrthoDB" id="120273at2759"/>
<dbReference type="AlphaFoldDB" id="A0A329SCW5"/>
<comment type="caution">
    <text evidence="7">The sequence shown here is derived from an EMBL/GenBank/DDBJ whole genome shotgun (WGS) entry which is preliminary data.</text>
</comment>
<dbReference type="EMBL" id="MJFZ01000199">
    <property type="protein sequence ID" value="RAW34490.1"/>
    <property type="molecule type" value="Genomic_DNA"/>
</dbReference>